<dbReference type="eggNOG" id="KOG4197">
    <property type="taxonomic scope" value="Eukaryota"/>
</dbReference>
<name>A0A087GRQ7_ARAAL</name>
<evidence type="ECO:0000256" key="1">
    <source>
        <dbReference type="ARBA" id="ARBA00006643"/>
    </source>
</evidence>
<sequence>MSRRLSKWYMHVVKETLKKRSEVHGLCGIRSTKHEFKAGDTNLPENDELFELLRNLKKHMVEMGYVAHTRLALHDVDEESKEAALLGHSERTALARGVLNSAPRTSFTVIKNLRVCVDCHNALKIMADIVGREVTMRDNKRFHLLKNELAAVQTIGD</sequence>
<dbReference type="OrthoDB" id="1112339at2759"/>
<keyword evidence="4" id="KW-1185">Reference proteome</keyword>
<dbReference type="InterPro" id="IPR032867">
    <property type="entry name" value="DYW_dom"/>
</dbReference>
<dbReference type="OMA" id="CSWIESE"/>
<reference evidence="4" key="1">
    <citation type="journal article" date="2015" name="Nat. Plants">
        <title>Genome expansion of Arabis alpina linked with retrotransposition and reduced symmetric DNA methylation.</title>
        <authorList>
            <person name="Willing E.M."/>
            <person name="Rawat V."/>
            <person name="Mandakova T."/>
            <person name="Maumus F."/>
            <person name="James G.V."/>
            <person name="Nordstroem K.J."/>
            <person name="Becker C."/>
            <person name="Warthmann N."/>
            <person name="Chica C."/>
            <person name="Szarzynska B."/>
            <person name="Zytnicki M."/>
            <person name="Albani M.C."/>
            <person name="Kiefer C."/>
            <person name="Bergonzi S."/>
            <person name="Castaings L."/>
            <person name="Mateos J.L."/>
            <person name="Berns M.C."/>
            <person name="Bujdoso N."/>
            <person name="Piofczyk T."/>
            <person name="de Lorenzo L."/>
            <person name="Barrero-Sicilia C."/>
            <person name="Mateos I."/>
            <person name="Piednoel M."/>
            <person name="Hagmann J."/>
            <person name="Chen-Min-Tao R."/>
            <person name="Iglesias-Fernandez R."/>
            <person name="Schuster S.C."/>
            <person name="Alonso-Blanco C."/>
            <person name="Roudier F."/>
            <person name="Carbonero P."/>
            <person name="Paz-Ares J."/>
            <person name="Davis S.J."/>
            <person name="Pecinka A."/>
            <person name="Quesneville H."/>
            <person name="Colot V."/>
            <person name="Lysak M.A."/>
            <person name="Weigel D."/>
            <person name="Coupland G."/>
            <person name="Schneeberger K."/>
        </authorList>
    </citation>
    <scope>NUCLEOTIDE SEQUENCE [LARGE SCALE GENOMIC DNA]</scope>
    <source>
        <strain evidence="4">cv. Pajares</strain>
    </source>
</reference>
<protein>
    <recommendedName>
        <fullName evidence="2">DYW domain-containing protein</fullName>
    </recommendedName>
</protein>
<dbReference type="Proteomes" id="UP000029120">
    <property type="component" value="Chromosome 6"/>
</dbReference>
<dbReference type="EMBL" id="CM002874">
    <property type="protein sequence ID" value="KFK32559.1"/>
    <property type="molecule type" value="Genomic_DNA"/>
</dbReference>
<gene>
    <name evidence="3" type="ordered locus">AALP_Aa6g258800</name>
</gene>
<dbReference type="Gramene" id="KFK32559">
    <property type="protein sequence ID" value="KFK32559"/>
    <property type="gene ID" value="AALP_AA6G258800"/>
</dbReference>
<comment type="similarity">
    <text evidence="1">Belongs to the PPR family. PCMP-H subfamily.</text>
</comment>
<dbReference type="Pfam" id="PF14432">
    <property type="entry name" value="DYW_deaminase"/>
    <property type="match status" value="1"/>
</dbReference>
<accession>A0A087GRQ7</accession>
<evidence type="ECO:0000259" key="2">
    <source>
        <dbReference type="Pfam" id="PF14432"/>
    </source>
</evidence>
<dbReference type="GO" id="GO:0008270">
    <property type="term" value="F:zinc ion binding"/>
    <property type="evidence" value="ECO:0007669"/>
    <property type="project" value="InterPro"/>
</dbReference>
<proteinExistence type="inferred from homology"/>
<dbReference type="AlphaFoldDB" id="A0A087GRQ7"/>
<evidence type="ECO:0000313" key="3">
    <source>
        <dbReference type="EMBL" id="KFK32559.1"/>
    </source>
</evidence>
<organism evidence="3 4">
    <name type="scientific">Arabis alpina</name>
    <name type="common">Alpine rock-cress</name>
    <dbReference type="NCBI Taxonomy" id="50452"/>
    <lineage>
        <taxon>Eukaryota</taxon>
        <taxon>Viridiplantae</taxon>
        <taxon>Streptophyta</taxon>
        <taxon>Embryophyta</taxon>
        <taxon>Tracheophyta</taxon>
        <taxon>Spermatophyta</taxon>
        <taxon>Magnoliopsida</taxon>
        <taxon>eudicotyledons</taxon>
        <taxon>Gunneridae</taxon>
        <taxon>Pentapetalae</taxon>
        <taxon>rosids</taxon>
        <taxon>malvids</taxon>
        <taxon>Brassicales</taxon>
        <taxon>Brassicaceae</taxon>
        <taxon>Arabideae</taxon>
        <taxon>Arabis</taxon>
    </lineage>
</organism>
<feature type="domain" description="DYW" evidence="2">
    <location>
        <begin position="64"/>
        <end position="150"/>
    </location>
</feature>
<evidence type="ECO:0000313" key="4">
    <source>
        <dbReference type="Proteomes" id="UP000029120"/>
    </source>
</evidence>